<keyword evidence="10" id="KW-0675">Receptor</keyword>
<protein>
    <recommendedName>
        <fullName evidence="1">non-specific serine/threonine protein kinase</fullName>
        <ecNumber evidence="1">2.7.11.1</ecNumber>
    </recommendedName>
</protein>
<dbReference type="Pfam" id="PF01453">
    <property type="entry name" value="B_lectin"/>
    <property type="match status" value="1"/>
</dbReference>
<dbReference type="Gene3D" id="2.90.10.10">
    <property type="entry name" value="Bulb-type lectin domain"/>
    <property type="match status" value="1"/>
</dbReference>
<dbReference type="SUPFAM" id="SSF56112">
    <property type="entry name" value="Protein kinase-like (PK-like)"/>
    <property type="match status" value="1"/>
</dbReference>
<dbReference type="CDD" id="cd00028">
    <property type="entry name" value="B_lectin"/>
    <property type="match status" value="1"/>
</dbReference>
<evidence type="ECO:0000256" key="5">
    <source>
        <dbReference type="ARBA" id="ARBA00022729"/>
    </source>
</evidence>
<evidence type="ECO:0000256" key="9">
    <source>
        <dbReference type="ARBA" id="ARBA00023157"/>
    </source>
</evidence>
<dbReference type="Pfam" id="PF07714">
    <property type="entry name" value="PK_Tyr_Ser-Thr"/>
    <property type="match status" value="1"/>
</dbReference>
<keyword evidence="8" id="KW-0067">ATP-binding</keyword>
<evidence type="ECO:0000256" key="6">
    <source>
        <dbReference type="ARBA" id="ARBA00022741"/>
    </source>
</evidence>
<dbReference type="PROSITE" id="PS50011">
    <property type="entry name" value="PROTEIN_KINASE_DOM"/>
    <property type="match status" value="1"/>
</dbReference>
<dbReference type="SUPFAM" id="SSF51110">
    <property type="entry name" value="alpha-D-mannose-specific plant lectins"/>
    <property type="match status" value="1"/>
</dbReference>
<keyword evidence="4" id="KW-0808">Transferase</keyword>
<comment type="catalytic activity">
    <reaction evidence="13">
        <text>L-seryl-[protein] + ATP = O-phospho-L-seryl-[protein] + ADP + H(+)</text>
        <dbReference type="Rhea" id="RHEA:17989"/>
        <dbReference type="Rhea" id="RHEA-COMP:9863"/>
        <dbReference type="Rhea" id="RHEA-COMP:11604"/>
        <dbReference type="ChEBI" id="CHEBI:15378"/>
        <dbReference type="ChEBI" id="CHEBI:29999"/>
        <dbReference type="ChEBI" id="CHEBI:30616"/>
        <dbReference type="ChEBI" id="CHEBI:83421"/>
        <dbReference type="ChEBI" id="CHEBI:456216"/>
        <dbReference type="EC" id="2.7.11.1"/>
    </reaction>
</comment>
<dbReference type="AlphaFoldDB" id="A0A371GTF3"/>
<dbReference type="InterPro" id="IPR000858">
    <property type="entry name" value="S_locus_glycoprot_dom"/>
</dbReference>
<feature type="transmembrane region" description="Helical" evidence="14">
    <location>
        <begin position="7"/>
        <end position="25"/>
    </location>
</feature>
<dbReference type="InterPro" id="IPR036426">
    <property type="entry name" value="Bulb-type_lectin_dom_sf"/>
</dbReference>
<dbReference type="EC" id="2.7.11.1" evidence="1"/>
<evidence type="ECO:0000256" key="7">
    <source>
        <dbReference type="ARBA" id="ARBA00022777"/>
    </source>
</evidence>
<evidence type="ECO:0000313" key="18">
    <source>
        <dbReference type="EMBL" id="RDX93746.1"/>
    </source>
</evidence>
<dbReference type="InterPro" id="IPR003609">
    <property type="entry name" value="Pan_app"/>
</dbReference>
<keyword evidence="2" id="KW-0723">Serine/threonine-protein kinase</keyword>
<dbReference type="InterPro" id="IPR011009">
    <property type="entry name" value="Kinase-like_dom_sf"/>
</dbReference>
<accession>A0A371GTF3</accession>
<keyword evidence="9" id="KW-1015">Disulfide bond</keyword>
<dbReference type="SMART" id="SM00473">
    <property type="entry name" value="PAN_AP"/>
    <property type="match status" value="1"/>
</dbReference>
<keyword evidence="14" id="KW-0812">Transmembrane</keyword>
<feature type="non-terminal residue" evidence="18">
    <location>
        <position position="1"/>
    </location>
</feature>
<evidence type="ECO:0000313" key="19">
    <source>
        <dbReference type="Proteomes" id="UP000257109"/>
    </source>
</evidence>
<dbReference type="InterPro" id="IPR000719">
    <property type="entry name" value="Prot_kinase_dom"/>
</dbReference>
<reference evidence="18" key="1">
    <citation type="submission" date="2018-05" db="EMBL/GenBank/DDBJ databases">
        <title>Draft genome of Mucuna pruriens seed.</title>
        <authorList>
            <person name="Nnadi N.E."/>
            <person name="Vos R."/>
            <person name="Hasami M.H."/>
            <person name="Devisetty U.K."/>
            <person name="Aguiy J.C."/>
        </authorList>
    </citation>
    <scope>NUCLEOTIDE SEQUENCE [LARGE SCALE GENOMIC DNA]</scope>
    <source>
        <strain evidence="18">JCA_2017</strain>
    </source>
</reference>
<evidence type="ECO:0000259" key="15">
    <source>
        <dbReference type="PROSITE" id="PS50011"/>
    </source>
</evidence>
<evidence type="ECO:0000256" key="1">
    <source>
        <dbReference type="ARBA" id="ARBA00012513"/>
    </source>
</evidence>
<evidence type="ECO:0000259" key="16">
    <source>
        <dbReference type="PROSITE" id="PS50927"/>
    </source>
</evidence>
<dbReference type="EMBL" id="QJKJ01004536">
    <property type="protein sequence ID" value="RDX93746.1"/>
    <property type="molecule type" value="Genomic_DNA"/>
</dbReference>
<evidence type="ECO:0000256" key="14">
    <source>
        <dbReference type="SAM" id="Phobius"/>
    </source>
</evidence>
<keyword evidence="6" id="KW-0547">Nucleotide-binding</keyword>
<dbReference type="FunFam" id="3.30.200.20:FF:000195">
    <property type="entry name" value="G-type lectin S-receptor-like serine/threonine-protein kinase"/>
    <property type="match status" value="1"/>
</dbReference>
<evidence type="ECO:0000256" key="4">
    <source>
        <dbReference type="ARBA" id="ARBA00022679"/>
    </source>
</evidence>
<feature type="domain" description="Apple" evidence="17">
    <location>
        <begin position="344"/>
        <end position="425"/>
    </location>
</feature>
<dbReference type="SMART" id="SM00108">
    <property type="entry name" value="B_lectin"/>
    <property type="match status" value="1"/>
</dbReference>
<dbReference type="PANTHER" id="PTHR32444:SF252">
    <property type="entry name" value="S-LOCUS GLYCOPROTEIN FAMILY PROTEIN"/>
    <property type="match status" value="1"/>
</dbReference>
<keyword evidence="14" id="KW-1133">Transmembrane helix</keyword>
<dbReference type="InterPro" id="IPR001480">
    <property type="entry name" value="Bulb-type_lectin_dom"/>
</dbReference>
<dbReference type="Proteomes" id="UP000257109">
    <property type="component" value="Unassembled WGS sequence"/>
</dbReference>
<feature type="transmembrane region" description="Helical" evidence="14">
    <location>
        <begin position="443"/>
        <end position="463"/>
    </location>
</feature>
<evidence type="ECO:0000256" key="11">
    <source>
        <dbReference type="ARBA" id="ARBA00023180"/>
    </source>
</evidence>
<keyword evidence="19" id="KW-1185">Reference proteome</keyword>
<dbReference type="CDD" id="cd01098">
    <property type="entry name" value="PAN_AP_plant"/>
    <property type="match status" value="1"/>
</dbReference>
<evidence type="ECO:0000256" key="13">
    <source>
        <dbReference type="ARBA" id="ARBA00048679"/>
    </source>
</evidence>
<comment type="catalytic activity">
    <reaction evidence="12">
        <text>L-threonyl-[protein] + ATP = O-phospho-L-threonyl-[protein] + ADP + H(+)</text>
        <dbReference type="Rhea" id="RHEA:46608"/>
        <dbReference type="Rhea" id="RHEA-COMP:11060"/>
        <dbReference type="Rhea" id="RHEA-COMP:11605"/>
        <dbReference type="ChEBI" id="CHEBI:15378"/>
        <dbReference type="ChEBI" id="CHEBI:30013"/>
        <dbReference type="ChEBI" id="CHEBI:30616"/>
        <dbReference type="ChEBI" id="CHEBI:61977"/>
        <dbReference type="ChEBI" id="CHEBI:456216"/>
        <dbReference type="EC" id="2.7.11.1"/>
    </reaction>
</comment>
<feature type="domain" description="Protein kinase" evidence="15">
    <location>
        <begin position="512"/>
        <end position="617"/>
    </location>
</feature>
<evidence type="ECO:0000259" key="17">
    <source>
        <dbReference type="PROSITE" id="PS50948"/>
    </source>
</evidence>
<dbReference type="PROSITE" id="PS50948">
    <property type="entry name" value="PAN"/>
    <property type="match status" value="1"/>
</dbReference>
<dbReference type="GO" id="GO:0030246">
    <property type="term" value="F:carbohydrate binding"/>
    <property type="evidence" value="ECO:0007669"/>
    <property type="project" value="UniProtKB-KW"/>
</dbReference>
<evidence type="ECO:0000256" key="8">
    <source>
        <dbReference type="ARBA" id="ARBA00022840"/>
    </source>
</evidence>
<proteinExistence type="predicted"/>
<keyword evidence="5" id="KW-0732">Signal</keyword>
<dbReference type="GO" id="GO:0004674">
    <property type="term" value="F:protein serine/threonine kinase activity"/>
    <property type="evidence" value="ECO:0007669"/>
    <property type="project" value="UniProtKB-KW"/>
</dbReference>
<evidence type="ECO:0000256" key="10">
    <source>
        <dbReference type="ARBA" id="ARBA00023170"/>
    </source>
</evidence>
<keyword evidence="14" id="KW-0472">Membrane</keyword>
<dbReference type="GO" id="GO:0005524">
    <property type="term" value="F:ATP binding"/>
    <property type="evidence" value="ECO:0007669"/>
    <property type="project" value="UniProtKB-KW"/>
</dbReference>
<evidence type="ECO:0000256" key="2">
    <source>
        <dbReference type="ARBA" id="ARBA00022527"/>
    </source>
</evidence>
<keyword evidence="11" id="KW-0325">Glycoprotein</keyword>
<dbReference type="PROSITE" id="PS50927">
    <property type="entry name" value="BULB_LECTIN"/>
    <property type="match status" value="1"/>
</dbReference>
<sequence>MESQKVLICMLMMYTTLFCFMPTFSKQDTLTITPNQSIQYNDTLVSTEGIFAAGFFDFGNSRRQYFGIWYKSISPMTIVWVANRNAPLQNSTAVLRLTHQGNLVILDGSSDIVWSSNSSRIVAKPIMQLLDSGNLVVKDGDSTENFLWQSFDYPGDTFLAGMKLKSNLVNGPYKYLTSWRDSDDPAEGEFSYRIAPQGFPQLVTTQGATIFYSAGPWNGYQCSGYSWSRMHRFLNFSLVLTDKEVSYEYQTWNSSVLTRTVLKLNPTGTTQRLLWSDRTKSWEIIGTRPINQCEYYAFCGVNSNCNINAFPICECLQGFTPKFQAKWDSHDWYGGCVRKIKPNCDSGDGFLKYTGMKLPDTSSSWYNKSSSIEECETLCLRNCSCSAYANLDVRDAGSGCLLWFHNIVDLRNHTDQGQEIYIRLSLSELDQRRNKKNLNRKKFAGTVAGLIAFVIVLTVLVWATSTFIKRMNLGKPGIIKKLLHWKHTKEKEDDDMPTIFDFSAIHIATNHFSDRNKLGEGGFGPVYKGILIDGQEIAVKRLSKTSRQGIEEFKNEVKLMATLQHRNLVKLLGCSIQQDEKLLIYEFMPNRSLDYFIFGLTFHTQQIYCFNFSLSIT</sequence>
<name>A0A371GTF3_MUCPR</name>
<comment type="caution">
    <text evidence="18">The sequence shown here is derived from an EMBL/GenBank/DDBJ whole genome shotgun (WGS) entry which is preliminary data.</text>
</comment>
<dbReference type="GO" id="GO:0048544">
    <property type="term" value="P:recognition of pollen"/>
    <property type="evidence" value="ECO:0007669"/>
    <property type="project" value="InterPro"/>
</dbReference>
<dbReference type="InterPro" id="IPR001245">
    <property type="entry name" value="Ser-Thr/Tyr_kinase_cat_dom"/>
</dbReference>
<evidence type="ECO:0000256" key="12">
    <source>
        <dbReference type="ARBA" id="ARBA00047899"/>
    </source>
</evidence>
<evidence type="ECO:0000256" key="3">
    <source>
        <dbReference type="ARBA" id="ARBA00022553"/>
    </source>
</evidence>
<dbReference type="FunFam" id="3.50.4.10:FF:000002">
    <property type="entry name" value="G-type lectin S-receptor-like serine/threonine-protein kinase"/>
    <property type="match status" value="1"/>
</dbReference>
<dbReference type="FunFam" id="2.90.10.10:FF:000004">
    <property type="entry name" value="G-type lectin S-receptor-like serine/threonine-protein kinase"/>
    <property type="match status" value="1"/>
</dbReference>
<keyword evidence="7" id="KW-0418">Kinase</keyword>
<dbReference type="Pfam" id="PF00954">
    <property type="entry name" value="S_locus_glycop"/>
    <property type="match status" value="1"/>
</dbReference>
<dbReference type="Gene3D" id="3.30.200.20">
    <property type="entry name" value="Phosphorylase Kinase, domain 1"/>
    <property type="match status" value="1"/>
</dbReference>
<dbReference type="Gene3D" id="3.50.4.10">
    <property type="entry name" value="Hepatocyte Growth Factor"/>
    <property type="match status" value="1"/>
</dbReference>
<organism evidence="18 19">
    <name type="scientific">Mucuna pruriens</name>
    <name type="common">Velvet bean</name>
    <name type="synonym">Dolichos pruriens</name>
    <dbReference type="NCBI Taxonomy" id="157652"/>
    <lineage>
        <taxon>Eukaryota</taxon>
        <taxon>Viridiplantae</taxon>
        <taxon>Streptophyta</taxon>
        <taxon>Embryophyta</taxon>
        <taxon>Tracheophyta</taxon>
        <taxon>Spermatophyta</taxon>
        <taxon>Magnoliopsida</taxon>
        <taxon>eudicotyledons</taxon>
        <taxon>Gunneridae</taxon>
        <taxon>Pentapetalae</taxon>
        <taxon>rosids</taxon>
        <taxon>fabids</taxon>
        <taxon>Fabales</taxon>
        <taxon>Fabaceae</taxon>
        <taxon>Papilionoideae</taxon>
        <taxon>50 kb inversion clade</taxon>
        <taxon>NPAAA clade</taxon>
        <taxon>indigoferoid/millettioid clade</taxon>
        <taxon>Phaseoleae</taxon>
        <taxon>Mucuna</taxon>
    </lineage>
</organism>
<gene>
    <name evidence="18" type="ORF">CR513_23951</name>
</gene>
<dbReference type="PANTHER" id="PTHR32444">
    <property type="entry name" value="BULB-TYPE LECTIN DOMAIN-CONTAINING PROTEIN"/>
    <property type="match status" value="1"/>
</dbReference>
<dbReference type="OrthoDB" id="785331at2759"/>
<feature type="domain" description="Bulb-type lectin" evidence="16">
    <location>
        <begin position="29"/>
        <end position="150"/>
    </location>
</feature>
<keyword evidence="3" id="KW-0597">Phosphoprotein</keyword>
<dbReference type="Pfam" id="PF08276">
    <property type="entry name" value="PAN_2"/>
    <property type="match status" value="1"/>
</dbReference>